<dbReference type="FunFam" id="2.60.40.60:FF:000092">
    <property type="entry name" value="Protocadherin 8"/>
    <property type="match status" value="1"/>
</dbReference>
<dbReference type="InterPro" id="IPR020894">
    <property type="entry name" value="Cadherin_CS"/>
</dbReference>
<dbReference type="PROSITE" id="PS00232">
    <property type="entry name" value="CADHERIN_1"/>
    <property type="match status" value="3"/>
</dbReference>
<keyword evidence="12" id="KW-1185">Reference proteome</keyword>
<evidence type="ECO:0000313" key="12">
    <source>
        <dbReference type="Proteomes" id="UP001174909"/>
    </source>
</evidence>
<dbReference type="Gene3D" id="2.60.40.60">
    <property type="entry name" value="Cadherins"/>
    <property type="match status" value="7"/>
</dbReference>
<protein>
    <submittedName>
        <fullName evidence="11">Protocadherin-11 X-linked</fullName>
    </submittedName>
</protein>
<dbReference type="Pfam" id="PF00028">
    <property type="entry name" value="Cadherin"/>
    <property type="match status" value="5"/>
</dbReference>
<dbReference type="InterPro" id="IPR002126">
    <property type="entry name" value="Cadherin-like_dom"/>
</dbReference>
<dbReference type="Gene3D" id="2.60.40.680">
    <property type="match status" value="1"/>
</dbReference>
<dbReference type="SUPFAM" id="SSF49313">
    <property type="entry name" value="Cadherin-like"/>
    <property type="match status" value="7"/>
</dbReference>
<feature type="domain" description="Cadherin" evidence="10">
    <location>
        <begin position="3093"/>
        <end position="3200"/>
    </location>
</feature>
<gene>
    <name evidence="11" type="ORF">GBAR_LOCUS27551</name>
</gene>
<evidence type="ECO:0000256" key="6">
    <source>
        <dbReference type="ARBA" id="ARBA00022989"/>
    </source>
</evidence>
<keyword evidence="8" id="KW-0325">Glycoprotein</keyword>
<dbReference type="SMART" id="SM00112">
    <property type="entry name" value="CA"/>
    <property type="match status" value="7"/>
</dbReference>
<dbReference type="PROSITE" id="PS50268">
    <property type="entry name" value="CADHERIN_2"/>
    <property type="match status" value="7"/>
</dbReference>
<dbReference type="InterPro" id="IPR050174">
    <property type="entry name" value="Protocadherin/Cadherin-CA"/>
</dbReference>
<accession>A0AA35TKR8</accession>
<comment type="caution">
    <text evidence="11">The sequence shown here is derived from an EMBL/GenBank/DDBJ whole genome shotgun (WGS) entry which is preliminary data.</text>
</comment>
<dbReference type="EMBL" id="CASHTH010003834">
    <property type="protein sequence ID" value="CAI8050090.1"/>
    <property type="molecule type" value="Genomic_DNA"/>
</dbReference>
<feature type="domain" description="Cadherin" evidence="10">
    <location>
        <begin position="2778"/>
        <end position="2882"/>
    </location>
</feature>
<evidence type="ECO:0000313" key="11">
    <source>
        <dbReference type="EMBL" id="CAI8050090.1"/>
    </source>
</evidence>
<keyword evidence="3" id="KW-0732">Signal</keyword>
<dbReference type="CDD" id="cd08547">
    <property type="entry name" value="Type_II_cohesin"/>
    <property type="match status" value="1"/>
</dbReference>
<dbReference type="PANTHER" id="PTHR24028">
    <property type="entry name" value="CADHERIN-87A"/>
    <property type="match status" value="1"/>
</dbReference>
<evidence type="ECO:0000256" key="1">
    <source>
        <dbReference type="ARBA" id="ARBA00004167"/>
    </source>
</evidence>
<evidence type="ECO:0000256" key="4">
    <source>
        <dbReference type="ARBA" id="ARBA00022737"/>
    </source>
</evidence>
<dbReference type="SUPFAM" id="SSF49384">
    <property type="entry name" value="Carbohydrate-binding domain"/>
    <property type="match status" value="1"/>
</dbReference>
<dbReference type="FunFam" id="2.60.40.60:FF:000104">
    <property type="entry name" value="cadherin-23 isoform X1"/>
    <property type="match status" value="1"/>
</dbReference>
<dbReference type="PRINTS" id="PR00205">
    <property type="entry name" value="CADHERIN"/>
</dbReference>
<feature type="domain" description="Cadherin" evidence="10">
    <location>
        <begin position="1367"/>
        <end position="1484"/>
    </location>
</feature>
<organism evidence="11 12">
    <name type="scientific">Geodia barretti</name>
    <name type="common">Barrett's horny sponge</name>
    <dbReference type="NCBI Taxonomy" id="519541"/>
    <lineage>
        <taxon>Eukaryota</taxon>
        <taxon>Metazoa</taxon>
        <taxon>Porifera</taxon>
        <taxon>Demospongiae</taxon>
        <taxon>Heteroscleromorpha</taxon>
        <taxon>Tetractinellida</taxon>
        <taxon>Astrophorina</taxon>
        <taxon>Geodiidae</taxon>
        <taxon>Geodia</taxon>
    </lineage>
</organism>
<dbReference type="CDD" id="cd11304">
    <property type="entry name" value="Cadherin_repeat"/>
    <property type="match status" value="7"/>
</dbReference>
<dbReference type="GO" id="GO:0005886">
    <property type="term" value="C:plasma membrane"/>
    <property type="evidence" value="ECO:0007669"/>
    <property type="project" value="InterPro"/>
</dbReference>
<dbReference type="InterPro" id="IPR015919">
    <property type="entry name" value="Cadherin-like_sf"/>
</dbReference>
<keyword evidence="5 9" id="KW-0106">Calcium</keyword>
<dbReference type="Proteomes" id="UP001174909">
    <property type="component" value="Unassembled WGS sequence"/>
</dbReference>
<evidence type="ECO:0000256" key="3">
    <source>
        <dbReference type="ARBA" id="ARBA00022729"/>
    </source>
</evidence>
<dbReference type="GO" id="GO:0030246">
    <property type="term" value="F:carbohydrate binding"/>
    <property type="evidence" value="ECO:0007669"/>
    <property type="project" value="InterPro"/>
</dbReference>
<keyword evidence="7" id="KW-0472">Membrane</keyword>
<name>A0AA35TKR8_GEOBA</name>
<sequence length="3237" mass="348571">MAMLPKLVSLVQKIEAVSHNELEDPFSDLLVVDGSGCRDSNRGDVTISKDKLVAVFPSMQQTVIFNDVVFTGARKDFDVLLYAYVLSAEPYATFIQQEVGVVCTSSNTNALQAECSDGRFEVYIDGSETQGDSVEIAFLADNVAEGFDGFELAESLFPVSISAQVWFPDLSLELIVEDEILNAVGGWQRTEQNDSCVQGYQTTSLEAYAKFRPRSNSLTFVTARVEGLLTLQSSNEDIVALSGTEVVGEAPGNASILAFSHDGREIGSVNISVVDTEVRAVEVEIFHGRAVEPVAPSAIPYEGSDPFQVRLNPGLRYETETAELASSVLFSDGTRYWVSDLVEYSPDNSSIFELEGSMLTASESGEGEVYVDWTSCNGETVISRPVPLSLALLTPEVRISLEEREIALQDDSASLLDSFPVLTYLTVSLVYDVDGDTVTVDVTEHSFTNVSFSPENSASATLINGRYKIEPISPNTRVSIQASYRSYASAVETLTIVEASEVTLTARPYPLYDGAPEIDTLKLIGNTGSFQMAKLDAILYVNVPGQTRRTFDISTNPYTNYMIKVGSPVSTRDAIFTPRSVGAREVEAEFYGLTSNSITLNVITSEEVTVSSIDRLELTTGDTLSGEQNTVAAQLSIALTFSDGSKFEEGYINGEQVIPALFTVVFADRSVARITVLTGDITLLGNAPSGTSLTVTINDRNGLQQPLEFYANLEPSLHELDLGLLTGSPATPVSPSDSFSIPVFINTGSTNVGAIEVGVVYSSSLLSLDSVTSGADWPQEDSLAQLNFFGSSENEFGGFVHFGGLIIEERAGLLHIADLNFTAGGLAGVANIKAEIITYLDYSVPPVPIPHLEDSPAANIHVVVGTPNDLTKPYLNVPLENLESDTTVCTGPLPCECEDGKETGDINGDCVFNLLDIVSLYHNSSLYLSLQHNQEENMNSPTCHPELNADFNIDGVCTVGDVNFLLQASFWQAHFVPRLSIIPVNRNDCLLTIEADLIARGDRPANSDRTSLLIALYDRDPAADAQYDSTTAFLGLGVKVSTTATDDGIIPASLNGGVFLASVSDIVDGQFEINLESEFVSSELGLMLIQVHSGYENQPSDGGVIHMRRYSFPPVFPEAVRATIHHPLTDILLEWAIASPLRTINQTVASSICINDNKPQFFPAVTEVEVYENATTGTLVATVFANDSDSERNTVISYSIERIIPNDAEFYINESSGEVFLNSSLDREETPQYKILVHAEDQGNFGSLGGDGELVINVLDINDNDPEFTQSVYSAIPIPEDIDVGSSVITVQATDDDENNIIEYSLPYPQNFTIDPNTGEITVGSELDYETKTAYELLVVATDQGGRTGNATVVIQVEPLNDNAPMCPEILYTVVPEDTSVGTIVYTVTVSDADVGSIHRDLTFRLLTPSSEFAITKTGETTVDIVTATDTLRFDGETSYDVAIFARDIDNQNCTSVVRVTVGESAAFNFEISGAGFAIGSPVRLADSSGYEQQIAMFGNSLPEGGVSVSLGGTTQNVTYRRNTPPVSSLAGILTTPELKYDSPYIQVVAQAKDDTFNTIAGAQISLRAAISNSLIVETVTDNGSATKGESGSCLISIEIPQSWFGNTESTVQVWLVSEGIEQQIQNVTLQPRPSFPFSNLQNLIVQYPSYELFPGQQFDIKVGAPGGNDIIAFELNIELSTEFTQQRFTTAQWECFSGSTGTSFTCLRGSSQELLPEDSTFPGEKFLELRVAGTVGSHTIPTIVRTLVTRFGPEVSSDSPATVIDKRGATSAPAIVTVSPETILGYLPFAEQGEIILVHDGYPTLKASAVKVTQNTADVVSLVSTEFMCDYDSASSSCNDIFTQFSEITTRGSEQTSIVIRDGASSSFSLSLRVWYPVTVWSEVSDHILNTLEGCGEYQKTSLRVMAQYTTGERTSSVLDVTRFNVPLDYDVTVINITGRIVSGVGLGTTNITVTAAPGVNSTAPAVFVVDDKIRPLVSYPTVFTSLDLSLSDNTFNRTSSIIATASTTQSFDAVGTEGETATIVYFTDGSRYDPTADEVMTTSSDANVVTATPEGTVTAVGSGETTVSVQWTMETCPALQISALADVIVQLPYPVELVVNSPIRILGDSRDVPITTVPTSATFDFSLVYSDGTSVTRADLENVQFNAPPSLNVMYGSDSITVSANDTSTGATATVDFWYGSLTASAQVATLNVERLETSLLPYPNEASLEEGLSHIDLEQLGSTSYWQQAELVVHAVFSDGSAEQILNPRVSNVGVDGTSFHVSLDVNNRIIQPVTGSYGTSRIIAFSGELQSSNNVTVSHLDQVATVDRIELSVVSTDQTLYQYSASVFFMDGTLIQDVTTFSREIIGEDLVTFSLSPTDVGTIDESTDTIAIDQSHYEFVTFSASLGDISVSTSFPANLEPEIGQIDLGTPDFIPIPPVSLGETFTVDVRVNTNGNTVTVLDAVITYNKTALELVSVEPKVGFSNVRTNEPVGEIQLTAIGSGNLEQNAAIPTVATVTFRTLAEGLVSIGGYLPILIGTGLSVIPMQSTSVTVKVGPSPTVYTHSEPTRRNVLFDRADIDDNGNVNIIDAYDAFLQLGDGDTLNDTNWDNVFNIRDVVYLTRISTSLAPVLLSLPMITLPASGSGCNLTFEQSFFSSATVKVYAIISHPDIAAELNVSLTGENTLESLYDSGSGVFTTQQANANTFSLELYTPLDIRDSPIGYSLVVQTMDDFGFTSPERTVQFIGGLTSTPVGENELIPRLDTPVTAVGENAGFRPLQTFMIGGLRSDYCSFNGSTIELRVAENATLRSTIGSVSAVRGDLGFPSRDEQYSLTDQSGVFNITPDGSLFIQFLLDFEDLQSYTVTVQGQTVYGGVSIAIYSASIEIAVLDVNDETPMINVTYFATEFPEDVSPGITVARFEASDREAGDNGEVYFELESTSDPLNQFRLEQDGDMATLIVDIPLDRENISMHSLSVFAIDRGNPPLSSSATINITLSDINDNAPVFSQASYTISIPEETLEWNYTIGVIDPDVGRNGEVLLMLVNASAEFEINVDGVLNLTAPLDRETRDNYEFTVRAVDGGEQKMESSANVMVIVTDVNDNAPVLTLVNPIQPILVEDDSAEGTFIAQFEATDNDTGSNADLSFSILEAQAPFQIDPADGIVTLQGTLDVNTQSRYTITVLVEDSGMQSNNDSYSLIVYAIEGQSVSFDAGQEGFLVGTYTKPSDALYEQPVGFLVGAEYWNPCQTKGERQP</sequence>
<dbReference type="InterPro" id="IPR008965">
    <property type="entry name" value="CBM2/CBM3_carb-bd_dom_sf"/>
</dbReference>
<evidence type="ECO:0000256" key="7">
    <source>
        <dbReference type="ARBA" id="ARBA00023136"/>
    </source>
</evidence>
<dbReference type="GO" id="GO:0005509">
    <property type="term" value="F:calcium ion binding"/>
    <property type="evidence" value="ECO:0007669"/>
    <property type="project" value="UniProtKB-UniRule"/>
</dbReference>
<evidence type="ECO:0000256" key="8">
    <source>
        <dbReference type="ARBA" id="ARBA00023180"/>
    </source>
</evidence>
<evidence type="ECO:0000256" key="5">
    <source>
        <dbReference type="ARBA" id="ARBA00022837"/>
    </source>
</evidence>
<evidence type="ECO:0000256" key="9">
    <source>
        <dbReference type="PROSITE-ProRule" id="PRU00043"/>
    </source>
</evidence>
<feature type="domain" description="Cadherin" evidence="10">
    <location>
        <begin position="1278"/>
        <end position="1367"/>
    </location>
</feature>
<evidence type="ECO:0000259" key="10">
    <source>
        <dbReference type="PROSITE" id="PS50268"/>
    </source>
</evidence>
<reference evidence="11" key="1">
    <citation type="submission" date="2023-03" db="EMBL/GenBank/DDBJ databases">
        <authorList>
            <person name="Steffen K."/>
            <person name="Cardenas P."/>
        </authorList>
    </citation>
    <scope>NUCLEOTIDE SEQUENCE</scope>
</reference>
<comment type="subcellular location">
    <subcellularLocation>
        <location evidence="1">Membrane</location>
        <topology evidence="1">Single-pass membrane protein</topology>
    </subcellularLocation>
</comment>
<keyword evidence="2" id="KW-0812">Transmembrane</keyword>
<dbReference type="FunFam" id="2.60.40.60:FF:000020">
    <property type="entry name" value="Dachsous cadherin-related 1b"/>
    <property type="match status" value="1"/>
</dbReference>
<keyword evidence="4" id="KW-0677">Repeat</keyword>
<dbReference type="FunFam" id="2.60.40.60:FF:000033">
    <property type="entry name" value="FAT atypical cadherin 1"/>
    <property type="match status" value="1"/>
</dbReference>
<evidence type="ECO:0000256" key="2">
    <source>
        <dbReference type="ARBA" id="ARBA00022692"/>
    </source>
</evidence>
<dbReference type="PANTHER" id="PTHR24028:SF328">
    <property type="entry name" value="CADHERIN-3"/>
    <property type="match status" value="1"/>
</dbReference>
<proteinExistence type="predicted"/>
<feature type="domain" description="Cadherin" evidence="10">
    <location>
        <begin position="2991"/>
        <end position="3090"/>
    </location>
</feature>
<keyword evidence="6" id="KW-1133">Transmembrane helix</keyword>
<feature type="domain" description="Cadherin" evidence="10">
    <location>
        <begin position="1162"/>
        <end position="1268"/>
    </location>
</feature>
<dbReference type="GO" id="GO:0007156">
    <property type="term" value="P:homophilic cell adhesion via plasma membrane adhesion molecules"/>
    <property type="evidence" value="ECO:0007669"/>
    <property type="project" value="InterPro"/>
</dbReference>
<feature type="domain" description="Cadherin" evidence="10">
    <location>
        <begin position="2883"/>
        <end position="2990"/>
    </location>
</feature>